<reference evidence="5" key="1">
    <citation type="journal article" date="2018" name="Sci. Rep.">
        <title>Multiple losses of photosynthesis and convergent reductive genome evolution in the colourless green algae Prototheca.</title>
        <authorList>
            <person name="Suzuki S."/>
            <person name="Endoh R."/>
            <person name="Manabe R.I."/>
            <person name="Ohkuma M."/>
            <person name="Hirakawa Y."/>
        </authorList>
    </citation>
    <scope>NUCLEOTIDE SEQUENCE</scope>
    <source>
        <strain evidence="5">JCM 9641</strain>
    </source>
</reference>
<dbReference type="GO" id="GO:1990904">
    <property type="term" value="C:ribonucleoprotein complex"/>
    <property type="evidence" value="ECO:0007669"/>
    <property type="project" value="UniProtKB-KW"/>
</dbReference>
<evidence type="ECO:0000313" key="5">
    <source>
        <dbReference type="EMBL" id="BBD20185.1"/>
    </source>
</evidence>
<keyword evidence="2 5" id="KW-0689">Ribosomal protein</keyword>
<dbReference type="SUPFAM" id="SSF47973">
    <property type="entry name" value="Ribosomal protein S7"/>
    <property type="match status" value="1"/>
</dbReference>
<dbReference type="EMBL" id="AP018372">
    <property type="protein sequence ID" value="BBD20185.1"/>
    <property type="molecule type" value="Genomic_DNA"/>
</dbReference>
<dbReference type="RefSeq" id="YP_009478278.1">
    <property type="nucleotide sequence ID" value="NC_037479.1"/>
</dbReference>
<protein>
    <submittedName>
        <fullName evidence="5">30s ribosomal protein s7</fullName>
    </submittedName>
</protein>
<evidence type="ECO:0000256" key="1">
    <source>
        <dbReference type="ARBA" id="ARBA00007151"/>
    </source>
</evidence>
<evidence type="ECO:0000256" key="3">
    <source>
        <dbReference type="ARBA" id="ARBA00023274"/>
    </source>
</evidence>
<dbReference type="AlphaFoldDB" id="A0A2Z6BEN3"/>
<keyword evidence="3" id="KW-0687">Ribonucleoprotein</keyword>
<evidence type="ECO:0000259" key="4">
    <source>
        <dbReference type="Pfam" id="PF00177"/>
    </source>
</evidence>
<gene>
    <name evidence="5" type="primary">rps7</name>
</gene>
<dbReference type="GO" id="GO:0006412">
    <property type="term" value="P:translation"/>
    <property type="evidence" value="ECO:0007669"/>
    <property type="project" value="InterPro"/>
</dbReference>
<comment type="similarity">
    <text evidence="1">Belongs to the universal ribosomal protein uS7 family.</text>
</comment>
<sequence>MNLKFQSNKLFYLENIEKSSELKIELIEPFINQLMIHGKKNGAYKIFFSVLEHINNIMKKEDPFSIYELAIHNATPNVLPKIKTPYSFILREPHMSKNRQAIRWILEEARKPLQKKEKPLYQKIAEELLKAYLKKGQAVSKKIEADLIASKKDQLDQLI</sequence>
<dbReference type="InterPro" id="IPR036823">
    <property type="entry name" value="Ribosomal_uS7_dom_sf"/>
</dbReference>
<dbReference type="Gene3D" id="1.10.455.10">
    <property type="entry name" value="Ribosomal protein S7 domain"/>
    <property type="match status" value="1"/>
</dbReference>
<keyword evidence="5" id="KW-0934">Plastid</keyword>
<dbReference type="PANTHER" id="PTHR11205">
    <property type="entry name" value="RIBOSOMAL PROTEIN S7"/>
    <property type="match status" value="1"/>
</dbReference>
<dbReference type="GeneID" id="36487639"/>
<dbReference type="GO" id="GO:0005840">
    <property type="term" value="C:ribosome"/>
    <property type="evidence" value="ECO:0007669"/>
    <property type="project" value="UniProtKB-KW"/>
</dbReference>
<dbReference type="Pfam" id="PF00177">
    <property type="entry name" value="Ribosomal_S7"/>
    <property type="match status" value="1"/>
</dbReference>
<dbReference type="InterPro" id="IPR000235">
    <property type="entry name" value="Ribosomal_uS7"/>
</dbReference>
<keyword evidence="5" id="KW-0150">Chloroplast</keyword>
<accession>A0A2Z6BEN3</accession>
<name>A0A2Z6BEN3_9CHLO</name>
<feature type="domain" description="Small ribosomal subunit protein uS7" evidence="4">
    <location>
        <begin position="20"/>
        <end position="149"/>
    </location>
</feature>
<evidence type="ECO:0000256" key="2">
    <source>
        <dbReference type="ARBA" id="ARBA00022980"/>
    </source>
</evidence>
<dbReference type="InterPro" id="IPR023798">
    <property type="entry name" value="Ribosomal_uS7_dom"/>
</dbReference>
<organism evidence="5">
    <name type="scientific">Prototheca stagnorum</name>
    <dbReference type="NCBI Taxonomy" id="215448"/>
    <lineage>
        <taxon>Eukaryota</taxon>
        <taxon>Viridiplantae</taxon>
        <taxon>Chlorophyta</taxon>
        <taxon>core chlorophytes</taxon>
        <taxon>Trebouxiophyceae</taxon>
        <taxon>Chlorellales</taxon>
        <taxon>Chlorellaceae</taxon>
        <taxon>Prototheca</taxon>
    </lineage>
</organism>
<geneLocation type="chloroplast" evidence="5"/>
<proteinExistence type="inferred from homology"/>